<evidence type="ECO:0000256" key="1">
    <source>
        <dbReference type="SAM" id="MobiDB-lite"/>
    </source>
</evidence>
<accession>A0A814MIR7</accession>
<gene>
    <name evidence="2" type="ORF">RFH988_LOCUS18255</name>
</gene>
<protein>
    <submittedName>
        <fullName evidence="2">Uncharacterized protein</fullName>
    </submittedName>
</protein>
<comment type="caution">
    <text evidence="2">The sequence shown here is derived from an EMBL/GenBank/DDBJ whole genome shotgun (WGS) entry which is preliminary data.</text>
</comment>
<dbReference type="EMBL" id="CAJNOO010001018">
    <property type="protein sequence ID" value="CAF1080332.1"/>
    <property type="molecule type" value="Genomic_DNA"/>
</dbReference>
<evidence type="ECO:0000313" key="3">
    <source>
        <dbReference type="Proteomes" id="UP000663882"/>
    </source>
</evidence>
<reference evidence="2" key="1">
    <citation type="submission" date="2021-02" db="EMBL/GenBank/DDBJ databases">
        <authorList>
            <person name="Nowell W R."/>
        </authorList>
    </citation>
    <scope>NUCLEOTIDE SEQUENCE</scope>
</reference>
<organism evidence="2 3">
    <name type="scientific">Rotaria sordida</name>
    <dbReference type="NCBI Taxonomy" id="392033"/>
    <lineage>
        <taxon>Eukaryota</taxon>
        <taxon>Metazoa</taxon>
        <taxon>Spiralia</taxon>
        <taxon>Gnathifera</taxon>
        <taxon>Rotifera</taxon>
        <taxon>Eurotatoria</taxon>
        <taxon>Bdelloidea</taxon>
        <taxon>Philodinida</taxon>
        <taxon>Philodinidae</taxon>
        <taxon>Rotaria</taxon>
    </lineage>
</organism>
<feature type="compositionally biased region" description="Polar residues" evidence="1">
    <location>
        <begin position="176"/>
        <end position="195"/>
    </location>
</feature>
<dbReference type="AlphaFoldDB" id="A0A814MIR7"/>
<evidence type="ECO:0000313" key="2">
    <source>
        <dbReference type="EMBL" id="CAF1080332.1"/>
    </source>
</evidence>
<name>A0A814MIR7_9BILA</name>
<dbReference type="Proteomes" id="UP000663882">
    <property type="component" value="Unassembled WGS sequence"/>
</dbReference>
<feature type="compositionally biased region" description="Polar residues" evidence="1">
    <location>
        <begin position="109"/>
        <end position="122"/>
    </location>
</feature>
<feature type="compositionally biased region" description="Low complexity" evidence="1">
    <location>
        <begin position="196"/>
        <end position="208"/>
    </location>
</feature>
<feature type="compositionally biased region" description="Low complexity" evidence="1">
    <location>
        <begin position="123"/>
        <end position="151"/>
    </location>
</feature>
<dbReference type="OrthoDB" id="10043714at2759"/>
<feature type="region of interest" description="Disordered" evidence="1">
    <location>
        <begin position="90"/>
        <end position="208"/>
    </location>
</feature>
<sequence length="514" mass="58797">MDKIDNPYLIMLERLHVLDQSIYILNLVNNDLQQILQKQKRLPQFIYDSFKRSTINKSKTSPSLPPPPQPSIESEEISLAASIIDKAKRTIENIDEKKPKQLSHRIATAPTSTQSSTVQNNRSKTSSSVRPSSASSTIAPSSDSSLSQQQQPIRRYVPAHMKAPFLTQPEKKRRPTSSIRTSAQTNSSKKPSATPRSISQQRRQSSSSIAHSIVELPQQITPIPAILPVENEKNSIINGQSNNDMNDETIIPEQTSVMITTDKSKKVSNETSEIDVSSVPQPIILNQALIKPLRRLWKQNQNLRLRLEIELKKRSTTSSSSPVFIDRLNEKIHSPTITDEIHIPNIEVLLQLAVKLRTIVLYLLENSTFDNPEGTVKRLNTLKYLVNQYHRFFTSNINILVAKHDYCPSNINTNIEEWLNKSKISPLNRNIVRYTDDSQLIAFTEVRFKQFENECRWIELNCHEQMIMQFKQSLLKQNQNQNQNQNTLQIYRELMCLVTGLQTSTPIVVENKFE</sequence>
<feature type="compositionally biased region" description="Basic and acidic residues" evidence="1">
    <location>
        <begin position="90"/>
        <end position="99"/>
    </location>
</feature>
<proteinExistence type="predicted"/>